<keyword evidence="2" id="KW-1185">Reference proteome</keyword>
<proteinExistence type="predicted"/>
<accession>A0ACB9EEC0</accession>
<reference evidence="1 2" key="2">
    <citation type="journal article" date="2022" name="Mol. Ecol. Resour.">
        <title>The genomes of chicory, endive, great burdock and yacon provide insights into Asteraceae paleo-polyploidization history and plant inulin production.</title>
        <authorList>
            <person name="Fan W."/>
            <person name="Wang S."/>
            <person name="Wang H."/>
            <person name="Wang A."/>
            <person name="Jiang F."/>
            <person name="Liu H."/>
            <person name="Zhao H."/>
            <person name="Xu D."/>
            <person name="Zhang Y."/>
        </authorList>
    </citation>
    <scope>NUCLEOTIDE SEQUENCE [LARGE SCALE GENOMIC DNA]</scope>
    <source>
        <strain evidence="2">cv. Niubang</strain>
    </source>
</reference>
<dbReference type="Proteomes" id="UP001055879">
    <property type="component" value="Linkage Group LG02"/>
</dbReference>
<evidence type="ECO:0000313" key="1">
    <source>
        <dbReference type="EMBL" id="KAI3757025.1"/>
    </source>
</evidence>
<name>A0ACB9EEC0_ARCLA</name>
<evidence type="ECO:0000313" key="2">
    <source>
        <dbReference type="Proteomes" id="UP001055879"/>
    </source>
</evidence>
<gene>
    <name evidence="1" type="ORF">L6452_04558</name>
</gene>
<sequence length="81" mass="9759">MKYQNFQAINKKRKQKNTSTRTNTQMSQISHATNRDSSCDSGKSNHQILYFHLISMNKIISENKWRNQFQRIYIFQTKFLL</sequence>
<organism evidence="1 2">
    <name type="scientific">Arctium lappa</name>
    <name type="common">Greater burdock</name>
    <name type="synonym">Lappa major</name>
    <dbReference type="NCBI Taxonomy" id="4217"/>
    <lineage>
        <taxon>Eukaryota</taxon>
        <taxon>Viridiplantae</taxon>
        <taxon>Streptophyta</taxon>
        <taxon>Embryophyta</taxon>
        <taxon>Tracheophyta</taxon>
        <taxon>Spermatophyta</taxon>
        <taxon>Magnoliopsida</taxon>
        <taxon>eudicotyledons</taxon>
        <taxon>Gunneridae</taxon>
        <taxon>Pentapetalae</taxon>
        <taxon>asterids</taxon>
        <taxon>campanulids</taxon>
        <taxon>Asterales</taxon>
        <taxon>Asteraceae</taxon>
        <taxon>Carduoideae</taxon>
        <taxon>Cardueae</taxon>
        <taxon>Arctiinae</taxon>
        <taxon>Arctium</taxon>
    </lineage>
</organism>
<protein>
    <submittedName>
        <fullName evidence="1">Uncharacterized protein</fullName>
    </submittedName>
</protein>
<comment type="caution">
    <text evidence="1">The sequence shown here is derived from an EMBL/GenBank/DDBJ whole genome shotgun (WGS) entry which is preliminary data.</text>
</comment>
<dbReference type="EMBL" id="CM042048">
    <property type="protein sequence ID" value="KAI3757025.1"/>
    <property type="molecule type" value="Genomic_DNA"/>
</dbReference>
<reference evidence="2" key="1">
    <citation type="journal article" date="2022" name="Mol. Ecol. Resour.">
        <title>The genomes of chicory, endive, great burdock and yacon provide insights into Asteraceae palaeo-polyploidization history and plant inulin production.</title>
        <authorList>
            <person name="Fan W."/>
            <person name="Wang S."/>
            <person name="Wang H."/>
            <person name="Wang A."/>
            <person name="Jiang F."/>
            <person name="Liu H."/>
            <person name="Zhao H."/>
            <person name="Xu D."/>
            <person name="Zhang Y."/>
        </authorList>
    </citation>
    <scope>NUCLEOTIDE SEQUENCE [LARGE SCALE GENOMIC DNA]</scope>
    <source>
        <strain evidence="2">cv. Niubang</strain>
    </source>
</reference>